<evidence type="ECO:0000256" key="5">
    <source>
        <dbReference type="SAM" id="SignalP"/>
    </source>
</evidence>
<evidence type="ECO:0000313" key="7">
    <source>
        <dbReference type="EMBL" id="SHJ42666.1"/>
    </source>
</evidence>
<dbReference type="NCBIfam" id="TIGR04183">
    <property type="entry name" value="Por_Secre_tail"/>
    <property type="match status" value="1"/>
</dbReference>
<evidence type="ECO:0000256" key="4">
    <source>
        <dbReference type="ARBA" id="ARBA00022801"/>
    </source>
</evidence>
<evidence type="ECO:0000313" key="8">
    <source>
        <dbReference type="Proteomes" id="UP000184172"/>
    </source>
</evidence>
<dbReference type="InterPro" id="IPR044925">
    <property type="entry name" value="His-Me_finger_sf"/>
</dbReference>
<dbReference type="Proteomes" id="UP000184172">
    <property type="component" value="Unassembled WGS sequence"/>
</dbReference>
<dbReference type="PANTHER" id="PTHR33607:SF2">
    <property type="entry name" value="ENDONUCLEASE-1"/>
    <property type="match status" value="1"/>
</dbReference>
<dbReference type="GO" id="GO:0016787">
    <property type="term" value="F:hydrolase activity"/>
    <property type="evidence" value="ECO:0007669"/>
    <property type="project" value="UniProtKB-KW"/>
</dbReference>
<dbReference type="AlphaFoldDB" id="A0A1M6J7K2"/>
<evidence type="ECO:0000259" key="6">
    <source>
        <dbReference type="Pfam" id="PF18962"/>
    </source>
</evidence>
<feature type="chain" id="PRO_5009918634" evidence="5">
    <location>
        <begin position="19"/>
        <end position="343"/>
    </location>
</feature>
<evidence type="ECO:0000256" key="2">
    <source>
        <dbReference type="ARBA" id="ARBA00022722"/>
    </source>
</evidence>
<organism evidence="7 8">
    <name type="scientific">Aequorivita viscosa</name>
    <dbReference type="NCBI Taxonomy" id="797419"/>
    <lineage>
        <taxon>Bacteria</taxon>
        <taxon>Pseudomonadati</taxon>
        <taxon>Bacteroidota</taxon>
        <taxon>Flavobacteriia</taxon>
        <taxon>Flavobacteriales</taxon>
        <taxon>Flavobacteriaceae</taxon>
        <taxon>Aequorivita</taxon>
    </lineage>
</organism>
<dbReference type="Pfam" id="PF18962">
    <property type="entry name" value="Por_Secre_tail"/>
    <property type="match status" value="1"/>
</dbReference>
<dbReference type="Pfam" id="PF04231">
    <property type="entry name" value="Endonuclease_1"/>
    <property type="match status" value="1"/>
</dbReference>
<proteinExistence type="inferred from homology"/>
<dbReference type="EMBL" id="FQYV01000016">
    <property type="protein sequence ID" value="SHJ42666.1"/>
    <property type="molecule type" value="Genomic_DNA"/>
</dbReference>
<dbReference type="PANTHER" id="PTHR33607">
    <property type="entry name" value="ENDONUCLEASE-1"/>
    <property type="match status" value="1"/>
</dbReference>
<accession>A0A1M6J7K2</accession>
<dbReference type="RefSeq" id="WP_073219041.1">
    <property type="nucleotide sequence ID" value="NZ_FNNS01000016.1"/>
</dbReference>
<name>A0A1M6J7K2_9FLAO</name>
<dbReference type="InterPro" id="IPR026444">
    <property type="entry name" value="Secre_tail"/>
</dbReference>
<gene>
    <name evidence="7" type="ORF">SAMN04487908_11659</name>
</gene>
<feature type="domain" description="Secretion system C-terminal sorting" evidence="6">
    <location>
        <begin position="271"/>
        <end position="342"/>
    </location>
</feature>
<dbReference type="OrthoDB" id="5485925at2"/>
<evidence type="ECO:0000256" key="1">
    <source>
        <dbReference type="ARBA" id="ARBA00006429"/>
    </source>
</evidence>
<sequence>MRKLFTLLFLASIQVVFAQQPYYNDVDLTLTGQDLYYELQNKIDNASSSFNYGDNKDTMKITDKDPNNSNNVLLIYGYNDNDGNCVTDRTRNKNNFGGGNCEYNREHTFARSNANPAMTGSTGIIADPQNLRPSDQRMNNNRGNLKMAAGSGTAGPSSGGFYPGDEWKGDVARIMMYMYTRYGDRCKPSLNGMGSLQSGNDMLQIYLQWNVEDPVSEFEDQRNPYLENVYGNRNPFIDNPYLATIIWGGPVAEDRWNMIGVQDFAADYISVYPNPTSDVVWVSDNTSSPVETYAVYDISGRKVMHNTFNSSEKSIDVSNLDSGMYLVELIASEKRVVKKIMVQ</sequence>
<keyword evidence="3 5" id="KW-0732">Signal</keyword>
<feature type="signal peptide" evidence="5">
    <location>
        <begin position="1"/>
        <end position="18"/>
    </location>
</feature>
<protein>
    <submittedName>
        <fullName evidence="7">Por secretion system C-terminal sorting domain-containing protein</fullName>
    </submittedName>
</protein>
<comment type="similarity">
    <text evidence="1">Belongs to the EndA/NucM nuclease family.</text>
</comment>
<dbReference type="SUPFAM" id="SSF54060">
    <property type="entry name" value="His-Me finger endonucleases"/>
    <property type="match status" value="1"/>
</dbReference>
<evidence type="ECO:0000256" key="3">
    <source>
        <dbReference type="ARBA" id="ARBA00022729"/>
    </source>
</evidence>
<keyword evidence="4" id="KW-0378">Hydrolase</keyword>
<keyword evidence="2" id="KW-0540">Nuclease</keyword>
<dbReference type="GO" id="GO:0004518">
    <property type="term" value="F:nuclease activity"/>
    <property type="evidence" value="ECO:0007669"/>
    <property type="project" value="UniProtKB-KW"/>
</dbReference>
<dbReference type="STRING" id="797419.SAMN05216556_1167"/>
<keyword evidence="8" id="KW-1185">Reference proteome</keyword>
<dbReference type="InterPro" id="IPR007346">
    <property type="entry name" value="Endonuclease-I"/>
</dbReference>
<reference evidence="8" key="1">
    <citation type="submission" date="2016-11" db="EMBL/GenBank/DDBJ databases">
        <authorList>
            <person name="Varghese N."/>
            <person name="Submissions S."/>
        </authorList>
    </citation>
    <scope>NUCLEOTIDE SEQUENCE [LARGE SCALE GENOMIC DNA]</scope>
    <source>
        <strain evidence="8">DSM 26349</strain>
    </source>
</reference>